<evidence type="ECO:0000256" key="4">
    <source>
        <dbReference type="ARBA" id="ARBA00022777"/>
    </source>
</evidence>
<dbReference type="GO" id="GO:0005829">
    <property type="term" value="C:cytosol"/>
    <property type="evidence" value="ECO:0007669"/>
    <property type="project" value="TreeGrafter"/>
</dbReference>
<dbReference type="CDD" id="cd01173">
    <property type="entry name" value="pyridoxal_pyridoxamine_kinase"/>
    <property type="match status" value="1"/>
</dbReference>
<accession>A0A1I3N584</accession>
<gene>
    <name evidence="7" type="ORF">SAMN04487775_11239</name>
</gene>
<reference evidence="8" key="1">
    <citation type="submission" date="2016-10" db="EMBL/GenBank/DDBJ databases">
        <authorList>
            <person name="Varghese N."/>
            <person name="Submissions S."/>
        </authorList>
    </citation>
    <scope>NUCLEOTIDE SEQUENCE [LARGE SCALE GENOMIC DNA]</scope>
    <source>
        <strain evidence="8">XBD1002</strain>
    </source>
</reference>
<keyword evidence="8" id="KW-1185">Reference proteome</keyword>
<dbReference type="PANTHER" id="PTHR10534:SF2">
    <property type="entry name" value="PYRIDOXAL KINASE"/>
    <property type="match status" value="1"/>
</dbReference>
<dbReference type="InterPro" id="IPR029056">
    <property type="entry name" value="Ribokinase-like"/>
</dbReference>
<evidence type="ECO:0000256" key="1">
    <source>
        <dbReference type="ARBA" id="ARBA00012104"/>
    </source>
</evidence>
<dbReference type="InterPro" id="IPR004625">
    <property type="entry name" value="PyrdxlKinase"/>
</dbReference>
<dbReference type="EMBL" id="FORI01000012">
    <property type="protein sequence ID" value="SFJ04362.1"/>
    <property type="molecule type" value="Genomic_DNA"/>
</dbReference>
<evidence type="ECO:0000259" key="6">
    <source>
        <dbReference type="Pfam" id="PF08543"/>
    </source>
</evidence>
<organism evidence="7 8">
    <name type="scientific">Treponema bryantii</name>
    <dbReference type="NCBI Taxonomy" id="163"/>
    <lineage>
        <taxon>Bacteria</taxon>
        <taxon>Pseudomonadati</taxon>
        <taxon>Spirochaetota</taxon>
        <taxon>Spirochaetia</taxon>
        <taxon>Spirochaetales</taxon>
        <taxon>Treponemataceae</taxon>
        <taxon>Treponema</taxon>
    </lineage>
</organism>
<evidence type="ECO:0000256" key="2">
    <source>
        <dbReference type="ARBA" id="ARBA00022679"/>
    </source>
</evidence>
<name>A0A1I3N584_9SPIR</name>
<protein>
    <recommendedName>
        <fullName evidence="1">pyridoxal kinase</fullName>
        <ecNumber evidence="1">2.7.1.35</ecNumber>
    </recommendedName>
</protein>
<dbReference type="AlphaFoldDB" id="A0A1I3N584"/>
<dbReference type="RefSeq" id="WP_074933448.1">
    <property type="nucleotide sequence ID" value="NZ_FORI01000012.1"/>
</dbReference>
<dbReference type="Pfam" id="PF08543">
    <property type="entry name" value="Phos_pyr_kin"/>
    <property type="match status" value="1"/>
</dbReference>
<feature type="domain" description="Pyridoxamine kinase/Phosphomethylpyrimidine kinase" evidence="6">
    <location>
        <begin position="24"/>
        <end position="256"/>
    </location>
</feature>
<dbReference type="PANTHER" id="PTHR10534">
    <property type="entry name" value="PYRIDOXAL KINASE"/>
    <property type="match status" value="1"/>
</dbReference>
<dbReference type="OrthoDB" id="9800808at2"/>
<dbReference type="Proteomes" id="UP000182737">
    <property type="component" value="Unassembled WGS sequence"/>
</dbReference>
<dbReference type="GO" id="GO:0008478">
    <property type="term" value="F:pyridoxal kinase activity"/>
    <property type="evidence" value="ECO:0007669"/>
    <property type="project" value="UniProtKB-EC"/>
</dbReference>
<dbReference type="EC" id="2.7.1.35" evidence="1"/>
<evidence type="ECO:0000256" key="3">
    <source>
        <dbReference type="ARBA" id="ARBA00022741"/>
    </source>
</evidence>
<dbReference type="GO" id="GO:0009443">
    <property type="term" value="P:pyridoxal 5'-phosphate salvage"/>
    <property type="evidence" value="ECO:0007669"/>
    <property type="project" value="InterPro"/>
</dbReference>
<evidence type="ECO:0000313" key="7">
    <source>
        <dbReference type="EMBL" id="SFJ04362.1"/>
    </source>
</evidence>
<keyword evidence="4 7" id="KW-0418">Kinase</keyword>
<dbReference type="NCBIfam" id="NF005491">
    <property type="entry name" value="PRK07105.1"/>
    <property type="match status" value="1"/>
</dbReference>
<dbReference type="GO" id="GO:0005524">
    <property type="term" value="F:ATP binding"/>
    <property type="evidence" value="ECO:0007669"/>
    <property type="project" value="UniProtKB-KW"/>
</dbReference>
<dbReference type="InterPro" id="IPR013749">
    <property type="entry name" value="PM/HMP-P_kinase-1"/>
</dbReference>
<dbReference type="Gene3D" id="3.40.1190.20">
    <property type="match status" value="1"/>
</dbReference>
<sequence length="292" mass="31966">MKRIITVQDISCVGKCSLTVALPVISAMGVEACVLPTAVLSTHTAFKGFTFRDLTSDLSAIAEHWKNEKIRFDAIYTGYLGSFEQIDLIHSLIKDFGNGGTRIIVDPCMGDNGSLYSGFTKDFALAMAGLCAKAEVIVPNLTEASYMLGIPYVEKGYTKEYIEDLLKKLAGLGARRVILKGVSFDDKKLGIVSYDSESEKITWYFHEKMPQSFHGTGDIFASVLTGVLVRGLKLDEACRLAADFVVESIKATLSHKDYNWYGVDFETPLASLRGACDEAIQSHGLPRTSCSQ</sequence>
<keyword evidence="2" id="KW-0808">Transferase</keyword>
<evidence type="ECO:0000256" key="5">
    <source>
        <dbReference type="ARBA" id="ARBA00022840"/>
    </source>
</evidence>
<keyword evidence="5" id="KW-0067">ATP-binding</keyword>
<evidence type="ECO:0000313" key="8">
    <source>
        <dbReference type="Proteomes" id="UP000182737"/>
    </source>
</evidence>
<dbReference type="SUPFAM" id="SSF53613">
    <property type="entry name" value="Ribokinase-like"/>
    <property type="match status" value="1"/>
</dbReference>
<keyword evidence="3" id="KW-0547">Nucleotide-binding</keyword>
<proteinExistence type="predicted"/>